<comment type="similarity">
    <text evidence="4">Belongs to the prokaryotic molybdopterin-containing oxidoreductase family.</text>
</comment>
<dbReference type="PANTHER" id="PTHR43105:SF2">
    <property type="entry name" value="RESPIRATORY NITRATE REDUCTASE 2 ALPHA CHAIN"/>
    <property type="match status" value="1"/>
</dbReference>
<dbReference type="InterPro" id="IPR037943">
    <property type="entry name" value="MopB_CT_Nitrate-R-NarG-like"/>
</dbReference>
<keyword evidence="10" id="KW-0479">Metal-binding</keyword>
<evidence type="ECO:0000256" key="2">
    <source>
        <dbReference type="ARBA" id="ARBA00001966"/>
    </source>
</evidence>
<dbReference type="InterPro" id="IPR050123">
    <property type="entry name" value="Prok_molybdopt-oxidoreductase"/>
</dbReference>
<keyword evidence="13" id="KW-0408">Iron</keyword>
<keyword evidence="8" id="KW-0004">4Fe-4S</keyword>
<dbReference type="PROSITE" id="PS00551">
    <property type="entry name" value="MOLYBDOPTERIN_PROK_1"/>
    <property type="match status" value="1"/>
</dbReference>
<dbReference type="Pfam" id="PF01568">
    <property type="entry name" value="Molydop_binding"/>
    <property type="match status" value="1"/>
</dbReference>
<keyword evidence="14" id="KW-0411">Iron-sulfur</keyword>
<comment type="catalytic activity">
    <reaction evidence="17">
        <text>nitrate + a quinol = a quinone + nitrite + H2O</text>
        <dbReference type="Rhea" id="RHEA:56144"/>
        <dbReference type="ChEBI" id="CHEBI:15377"/>
        <dbReference type="ChEBI" id="CHEBI:16301"/>
        <dbReference type="ChEBI" id="CHEBI:17632"/>
        <dbReference type="ChEBI" id="CHEBI:24646"/>
        <dbReference type="ChEBI" id="CHEBI:132124"/>
        <dbReference type="EC" id="1.7.5.1"/>
    </reaction>
</comment>
<dbReference type="InterPro" id="IPR006655">
    <property type="entry name" value="Mopterin_OxRdtase_prok_CS"/>
</dbReference>
<dbReference type="Pfam" id="PF00384">
    <property type="entry name" value="Molybdopterin"/>
    <property type="match status" value="1"/>
</dbReference>
<evidence type="ECO:0000256" key="8">
    <source>
        <dbReference type="ARBA" id="ARBA00022485"/>
    </source>
</evidence>
<evidence type="ECO:0000256" key="3">
    <source>
        <dbReference type="ARBA" id="ARBA00004202"/>
    </source>
</evidence>
<evidence type="ECO:0000256" key="10">
    <source>
        <dbReference type="ARBA" id="ARBA00022723"/>
    </source>
</evidence>
<evidence type="ECO:0000256" key="16">
    <source>
        <dbReference type="ARBA" id="ARBA00023136"/>
    </source>
</evidence>
<dbReference type="EMBL" id="MFTC01000064">
    <property type="protein sequence ID" value="OGI50643.1"/>
    <property type="molecule type" value="Genomic_DNA"/>
</dbReference>
<evidence type="ECO:0000256" key="13">
    <source>
        <dbReference type="ARBA" id="ARBA00023004"/>
    </source>
</evidence>
<gene>
    <name evidence="19" type="ORF">A3A87_03785</name>
</gene>
<evidence type="ECO:0000313" key="20">
    <source>
        <dbReference type="Proteomes" id="UP000179037"/>
    </source>
</evidence>
<dbReference type="Proteomes" id="UP000179037">
    <property type="component" value="Unassembled WGS sequence"/>
</dbReference>
<dbReference type="GO" id="GO:0005886">
    <property type="term" value="C:plasma membrane"/>
    <property type="evidence" value="ECO:0007669"/>
    <property type="project" value="UniProtKB-SubCell"/>
</dbReference>
<organism evidence="19 20">
    <name type="scientific">Candidatus Muproteobacteria bacterium RIFCSPLOWO2_01_FULL_60_18</name>
    <dbReference type="NCBI Taxonomy" id="1817768"/>
    <lineage>
        <taxon>Bacteria</taxon>
        <taxon>Pseudomonadati</taxon>
        <taxon>Pseudomonadota</taxon>
        <taxon>Candidatus Muproteobacteria</taxon>
    </lineage>
</organism>
<evidence type="ECO:0000256" key="12">
    <source>
        <dbReference type="ARBA" id="ARBA00023002"/>
    </source>
</evidence>
<keyword evidence="6" id="KW-0813">Transport</keyword>
<dbReference type="InterPro" id="IPR006468">
    <property type="entry name" value="NarG"/>
</dbReference>
<dbReference type="GO" id="GO:0045333">
    <property type="term" value="P:cellular respiration"/>
    <property type="evidence" value="ECO:0007669"/>
    <property type="project" value="UniProtKB-ARBA"/>
</dbReference>
<keyword evidence="16" id="KW-0472">Membrane</keyword>
<protein>
    <recommendedName>
        <fullName evidence="5">nitrate reductase (quinone)</fullName>
        <ecNumber evidence="5">1.7.5.1</ecNumber>
    </recommendedName>
</protein>
<feature type="domain" description="4Fe-4S Mo/W bis-MGD-type" evidence="18">
    <location>
        <begin position="26"/>
        <end position="90"/>
    </location>
</feature>
<dbReference type="InterPro" id="IPR009010">
    <property type="entry name" value="Asp_de-COase-like_dom_sf"/>
</dbReference>
<dbReference type="PANTHER" id="PTHR43105">
    <property type="entry name" value="RESPIRATORY NITRATE REDUCTASE"/>
    <property type="match status" value="1"/>
</dbReference>
<accession>A0A1F6TZV7</accession>
<reference evidence="19 20" key="1">
    <citation type="journal article" date="2016" name="Nat. Commun.">
        <title>Thousands of microbial genomes shed light on interconnected biogeochemical processes in an aquifer system.</title>
        <authorList>
            <person name="Anantharaman K."/>
            <person name="Brown C.T."/>
            <person name="Hug L.A."/>
            <person name="Sharon I."/>
            <person name="Castelle C.J."/>
            <person name="Probst A.J."/>
            <person name="Thomas B.C."/>
            <person name="Singh A."/>
            <person name="Wilkins M.J."/>
            <person name="Karaoz U."/>
            <person name="Brodie E.L."/>
            <person name="Williams K.H."/>
            <person name="Hubbard S.S."/>
            <person name="Banfield J.F."/>
        </authorList>
    </citation>
    <scope>NUCLEOTIDE SEQUENCE [LARGE SCALE GENOMIC DNA]</scope>
</reference>
<dbReference type="GO" id="GO:0046872">
    <property type="term" value="F:metal ion binding"/>
    <property type="evidence" value="ECO:0007669"/>
    <property type="project" value="UniProtKB-KW"/>
</dbReference>
<dbReference type="CDD" id="cd02776">
    <property type="entry name" value="MopB_CT_Nitrate-R-NarG-like"/>
    <property type="match status" value="1"/>
</dbReference>
<name>A0A1F6TZV7_9PROT</name>
<dbReference type="GO" id="GO:0043546">
    <property type="term" value="F:molybdopterin cofactor binding"/>
    <property type="evidence" value="ECO:0007669"/>
    <property type="project" value="InterPro"/>
</dbReference>
<evidence type="ECO:0000256" key="17">
    <source>
        <dbReference type="ARBA" id="ARBA00048294"/>
    </source>
</evidence>
<evidence type="ECO:0000256" key="9">
    <source>
        <dbReference type="ARBA" id="ARBA00022505"/>
    </source>
</evidence>
<dbReference type="STRING" id="1817768.A3A87_03785"/>
<dbReference type="InterPro" id="IPR027467">
    <property type="entry name" value="MopterinOxRdtase_cofactor_BS"/>
</dbReference>
<keyword evidence="12" id="KW-0560">Oxidoreductase</keyword>
<dbReference type="NCBIfam" id="TIGR01580">
    <property type="entry name" value="narG"/>
    <property type="match status" value="1"/>
</dbReference>
<evidence type="ECO:0000256" key="6">
    <source>
        <dbReference type="ARBA" id="ARBA00022448"/>
    </source>
</evidence>
<proteinExistence type="inferred from homology"/>
<dbReference type="AlphaFoldDB" id="A0A1F6TZV7"/>
<evidence type="ECO:0000256" key="14">
    <source>
        <dbReference type="ARBA" id="ARBA00023014"/>
    </source>
</evidence>
<evidence type="ECO:0000313" key="19">
    <source>
        <dbReference type="EMBL" id="OGI50643.1"/>
    </source>
</evidence>
<evidence type="ECO:0000259" key="18">
    <source>
        <dbReference type="PROSITE" id="PS51669"/>
    </source>
</evidence>
<dbReference type="EC" id="1.7.5.1" evidence="5"/>
<evidence type="ECO:0000256" key="4">
    <source>
        <dbReference type="ARBA" id="ARBA00010312"/>
    </source>
</evidence>
<dbReference type="GO" id="GO:0042128">
    <property type="term" value="P:nitrate assimilation"/>
    <property type="evidence" value="ECO:0007669"/>
    <property type="project" value="UniProtKB-KW"/>
</dbReference>
<dbReference type="GO" id="GO:0009325">
    <property type="term" value="C:nitrate reductase complex"/>
    <property type="evidence" value="ECO:0007669"/>
    <property type="project" value="InterPro"/>
</dbReference>
<dbReference type="SUPFAM" id="SSF53706">
    <property type="entry name" value="Formate dehydrogenase/DMSO reductase, domains 1-3"/>
    <property type="match status" value="1"/>
</dbReference>
<dbReference type="CDD" id="cd02750">
    <property type="entry name" value="MopB_Nitrate-R-NarG-like"/>
    <property type="match status" value="1"/>
</dbReference>
<keyword evidence="7" id="KW-1003">Cell membrane</keyword>
<comment type="subcellular location">
    <subcellularLocation>
        <location evidence="3">Cell membrane</location>
        <topology evidence="3">Peripheral membrane protein</topology>
    </subcellularLocation>
</comment>
<evidence type="ECO:0000256" key="5">
    <source>
        <dbReference type="ARBA" id="ARBA00012500"/>
    </source>
</evidence>
<keyword evidence="9" id="KW-0500">Molybdenum</keyword>
<evidence type="ECO:0000256" key="15">
    <source>
        <dbReference type="ARBA" id="ARBA00023063"/>
    </source>
</evidence>
<comment type="cofactor">
    <cofactor evidence="2">
        <name>[4Fe-4S] cluster</name>
        <dbReference type="ChEBI" id="CHEBI:49883"/>
    </cofactor>
</comment>
<dbReference type="PROSITE" id="PS00932">
    <property type="entry name" value="MOLYBDOPTERIN_PROK_3"/>
    <property type="match status" value="1"/>
</dbReference>
<comment type="caution">
    <text evidence="19">The sequence shown here is derived from an EMBL/GenBank/DDBJ whole genome shotgun (WGS) entry which is preliminary data.</text>
</comment>
<evidence type="ECO:0000256" key="7">
    <source>
        <dbReference type="ARBA" id="ARBA00022475"/>
    </source>
</evidence>
<dbReference type="SMART" id="SM00926">
    <property type="entry name" value="Molybdop_Fe4S4"/>
    <property type="match status" value="1"/>
</dbReference>
<dbReference type="GO" id="GO:0051539">
    <property type="term" value="F:4 iron, 4 sulfur cluster binding"/>
    <property type="evidence" value="ECO:0007669"/>
    <property type="project" value="UniProtKB-KW"/>
</dbReference>
<keyword evidence="15" id="KW-0534">Nitrate assimilation</keyword>
<comment type="cofactor">
    <cofactor evidence="1">
        <name>Mo-bis(molybdopterin guanine dinucleotide)</name>
        <dbReference type="ChEBI" id="CHEBI:60539"/>
    </cofactor>
</comment>
<sequence>MSWIKDIISPETRKWEEFYRNRFQHDRIVRSTHGVNCTGGCSWQIHVKEGIVVWETQALDYPLLEDSLPPYEPRGCQRGISFSWYLYSPLRIKYPLIRGALIDAYRAEKERTGDPLKAWEALQKDSEQRKKYQNARGKGGFRRASWDEVLELMAVANIYTAKKYGPDRVIGFSPIPAMSMLSYAAGGRFLQLFGGVNLSFYDWYCDLPTAFPEIWGEQTDVCESADWYNAKMVADMGACLNMTRTPDCHFFAESRHNGTKAVVFSPDFSQVCKYADQWVPLHAGSDGAFWMAVSHVILKEFHHEKQTPYFLKYGKQYTDSPYLVVLNQEGDHYKPGRLLRANELAQFKDIENGEWKFLNIDEKSGNFVVPKGAMGHRWSKEPGKWNMKLENSTDDRPYDPALTLLKSNDGVLSTEFTEFGLDKKALRGVPAKYVETLHGKVAVATVYDLIMAQYGVGRGLSGDYPKDYTDKDAAYTPAWQEILTGVDSKTVLQFAREWANTANVTEGKCMIIIGAGINHWYHANLMYRAGAMALMLSGCVGKNGGGLNHYVGQEKLAPQDSWSTLAFGRDWQGAVRLQQAPLWHYINTCQYRYDGQYSQYNTVPKNEMTGKHTADTIFMAVRNGWMPFYPQFKQNTLELGREAVAKGAKDDAGITQHVLEKLKSKQLEYSVGDPEAEENHPRVWYIWRGNAIMGSMKGHEYALKHYLGTHSNAIAKDSNQHPKEVKWHEVAPKGKMDLVVDLNFRMDSSALYSDIVLPAASWYEKADLNSTDLHSFIHPLSAAIAPVWESKTDWDIFKELARVTGEAAKKYLPEPQIDIVASPLAHDSADEITQPNVKDWYKGECEAIPGKTMHKLAVVRRDYTRLYEKFVSLGENVKTQGLGAHGNHYLCAGEYDEMIASNHFPVEKVDGKVYPSLKEAESAANVILHLSTLTNGALTVRAYQNMEKKTGLKLADLAEGSKDIRINYADLQAQPRRYNTSPLWSGLMNDGRAYAPYTYNVDRLVPWRTLTGRQHFYLDHEMYIAYGEHLPTYKPSPKPEVYGDLKETLKDGKAKVLNCLTPHGKWHIHSTYMENLRMLTLSRGCEPCWLSEKDAEELGIKDNDWVEVYNDHGVYCTRACVSSRIPKGVCIVYHVPERTVGIPKSQVRGNKRAGGHNSFTRIHLKPNYLCGGYGQFSYHFNYWGPIAPQRDTHVTVKRMDKVVF</sequence>
<keyword evidence="11" id="KW-0249">Electron transport</keyword>
<dbReference type="InterPro" id="IPR006657">
    <property type="entry name" value="MoPterin_dinucl-bd_dom"/>
</dbReference>
<dbReference type="GO" id="GO:0160182">
    <property type="term" value="F:nitrate reductase (quinone) activity"/>
    <property type="evidence" value="ECO:0007669"/>
    <property type="project" value="UniProtKB-EC"/>
</dbReference>
<evidence type="ECO:0000256" key="11">
    <source>
        <dbReference type="ARBA" id="ARBA00022982"/>
    </source>
</evidence>
<evidence type="ECO:0000256" key="1">
    <source>
        <dbReference type="ARBA" id="ARBA00001942"/>
    </source>
</evidence>
<dbReference type="InterPro" id="IPR006656">
    <property type="entry name" value="Mopterin_OxRdtase"/>
</dbReference>
<dbReference type="Gene3D" id="3.40.50.12440">
    <property type="match status" value="1"/>
</dbReference>
<dbReference type="InterPro" id="IPR006963">
    <property type="entry name" value="Mopterin_OxRdtase_4Fe-4S_dom"/>
</dbReference>
<dbReference type="PROSITE" id="PS51669">
    <property type="entry name" value="4FE4S_MOW_BIS_MGD"/>
    <property type="match status" value="1"/>
</dbReference>
<dbReference type="SUPFAM" id="SSF50692">
    <property type="entry name" value="ADC-like"/>
    <property type="match status" value="1"/>
</dbReference>